<gene>
    <name evidence="1" type="ORF">ACFSUC_03940</name>
</gene>
<sequence>MAAEVYFLPISMEKEYAFGFDLPFDLGGTAVIYSTYEGAPNAQEWMNMLTGKGW</sequence>
<protein>
    <submittedName>
        <fullName evidence="1">Uncharacterized protein</fullName>
    </submittedName>
</protein>
<evidence type="ECO:0000313" key="1">
    <source>
        <dbReference type="EMBL" id="MFD2670761.1"/>
    </source>
</evidence>
<dbReference type="RefSeq" id="WP_379928191.1">
    <property type="nucleotide sequence ID" value="NZ_JBHUMM010000006.1"/>
</dbReference>
<keyword evidence="2" id="KW-1185">Reference proteome</keyword>
<accession>A0ABW5R7M0</accession>
<name>A0ABW5R7M0_9BACL</name>
<reference evidence="2" key="1">
    <citation type="journal article" date="2019" name="Int. J. Syst. Evol. Microbiol.">
        <title>The Global Catalogue of Microorganisms (GCM) 10K type strain sequencing project: providing services to taxonomists for standard genome sequencing and annotation.</title>
        <authorList>
            <consortium name="The Broad Institute Genomics Platform"/>
            <consortium name="The Broad Institute Genome Sequencing Center for Infectious Disease"/>
            <person name="Wu L."/>
            <person name="Ma J."/>
        </authorList>
    </citation>
    <scope>NUCLEOTIDE SEQUENCE [LARGE SCALE GENOMIC DNA]</scope>
    <source>
        <strain evidence="2">KCTC 33676</strain>
    </source>
</reference>
<evidence type="ECO:0000313" key="2">
    <source>
        <dbReference type="Proteomes" id="UP001597497"/>
    </source>
</evidence>
<proteinExistence type="predicted"/>
<dbReference type="EMBL" id="JBHUMM010000006">
    <property type="protein sequence ID" value="MFD2670761.1"/>
    <property type="molecule type" value="Genomic_DNA"/>
</dbReference>
<organism evidence="1 2">
    <name type="scientific">Marinicrinis sediminis</name>
    <dbReference type="NCBI Taxonomy" id="1652465"/>
    <lineage>
        <taxon>Bacteria</taxon>
        <taxon>Bacillati</taxon>
        <taxon>Bacillota</taxon>
        <taxon>Bacilli</taxon>
        <taxon>Bacillales</taxon>
        <taxon>Paenibacillaceae</taxon>
    </lineage>
</organism>
<dbReference type="Proteomes" id="UP001597497">
    <property type="component" value="Unassembled WGS sequence"/>
</dbReference>
<comment type="caution">
    <text evidence="1">The sequence shown here is derived from an EMBL/GenBank/DDBJ whole genome shotgun (WGS) entry which is preliminary data.</text>
</comment>